<dbReference type="FunFam" id="1.10.10.10:FF:000053">
    <property type="entry name" value="Serine/threonine-protein kinase RIO2"/>
    <property type="match status" value="1"/>
</dbReference>
<dbReference type="PhylomeDB" id="A0A0G4F8L1"/>
<feature type="compositionally biased region" description="Basic and acidic residues" evidence="15">
    <location>
        <begin position="469"/>
        <end position="502"/>
    </location>
</feature>
<evidence type="ECO:0000256" key="10">
    <source>
        <dbReference type="ARBA" id="ARBA00022842"/>
    </source>
</evidence>
<organism evidence="17">
    <name type="scientific">Chromera velia CCMP2878</name>
    <dbReference type="NCBI Taxonomy" id="1169474"/>
    <lineage>
        <taxon>Eukaryota</taxon>
        <taxon>Sar</taxon>
        <taxon>Alveolata</taxon>
        <taxon>Colpodellida</taxon>
        <taxon>Chromeraceae</taxon>
        <taxon>Chromera</taxon>
    </lineage>
</organism>
<dbReference type="InterPro" id="IPR018935">
    <property type="entry name" value="RIO_kinase_CS"/>
</dbReference>
<evidence type="ECO:0000313" key="17">
    <source>
        <dbReference type="EMBL" id="CEM08709.1"/>
    </source>
</evidence>
<dbReference type="InterPro" id="IPR036388">
    <property type="entry name" value="WH-like_DNA-bd_sf"/>
</dbReference>
<dbReference type="InterPro" id="IPR011009">
    <property type="entry name" value="Kinase-like_dom_sf"/>
</dbReference>
<dbReference type="InterPro" id="IPR000687">
    <property type="entry name" value="RIO_kinase"/>
</dbReference>
<dbReference type="GO" id="GO:0030490">
    <property type="term" value="P:maturation of SSU-rRNA"/>
    <property type="evidence" value="ECO:0007669"/>
    <property type="project" value="TreeGrafter"/>
</dbReference>
<feature type="domain" description="RIO kinase" evidence="16">
    <location>
        <begin position="64"/>
        <end position="290"/>
    </location>
</feature>
<dbReference type="PANTHER" id="PTHR45852">
    <property type="entry name" value="SER/THR-PROTEIN KINASE RIO2"/>
    <property type="match status" value="1"/>
</dbReference>
<dbReference type="GO" id="GO:0005524">
    <property type="term" value="F:ATP binding"/>
    <property type="evidence" value="ECO:0007669"/>
    <property type="project" value="UniProtKB-KW"/>
</dbReference>
<keyword evidence="6" id="KW-0479">Metal-binding</keyword>
<dbReference type="GO" id="GO:0046872">
    <property type="term" value="F:metal ion binding"/>
    <property type="evidence" value="ECO:0007669"/>
    <property type="project" value="UniProtKB-KW"/>
</dbReference>
<feature type="compositionally biased region" description="Low complexity" evidence="15">
    <location>
        <begin position="350"/>
        <end position="359"/>
    </location>
</feature>
<comment type="cofactor">
    <cofactor evidence="1">
        <name>Mg(2+)</name>
        <dbReference type="ChEBI" id="CHEBI:18420"/>
    </cofactor>
</comment>
<keyword evidence="8" id="KW-0418">Kinase</keyword>
<dbReference type="InterPro" id="IPR015285">
    <property type="entry name" value="RIO2_wHTH_N"/>
</dbReference>
<dbReference type="CDD" id="cd05144">
    <property type="entry name" value="RIO2_C"/>
    <property type="match status" value="1"/>
</dbReference>
<keyword evidence="7" id="KW-0547">Nucleotide-binding</keyword>
<dbReference type="EMBL" id="CDMZ01000185">
    <property type="protein sequence ID" value="CEM08709.1"/>
    <property type="molecule type" value="Genomic_DNA"/>
</dbReference>
<dbReference type="Pfam" id="PF01163">
    <property type="entry name" value="RIO1"/>
    <property type="match status" value="1"/>
</dbReference>
<feature type="compositionally biased region" description="Basic residues" evidence="15">
    <location>
        <begin position="503"/>
        <end position="518"/>
    </location>
</feature>
<dbReference type="FunFam" id="3.30.200.20:FF:000052">
    <property type="entry name" value="Serine/threonine-protein kinase RIO2"/>
    <property type="match status" value="1"/>
</dbReference>
<dbReference type="GO" id="GO:0005634">
    <property type="term" value="C:nucleus"/>
    <property type="evidence" value="ECO:0007669"/>
    <property type="project" value="TreeGrafter"/>
</dbReference>
<dbReference type="SUPFAM" id="SSF46785">
    <property type="entry name" value="Winged helix' DNA-binding domain"/>
    <property type="match status" value="1"/>
</dbReference>
<dbReference type="Gene3D" id="3.30.200.20">
    <property type="entry name" value="Phosphorylase Kinase, domain 1"/>
    <property type="match status" value="1"/>
</dbReference>
<evidence type="ECO:0000256" key="12">
    <source>
        <dbReference type="ARBA" id="ARBA00048679"/>
    </source>
</evidence>
<dbReference type="EC" id="2.7.11.1" evidence="3"/>
<gene>
    <name evidence="17" type="ORF">Cvel_15652</name>
</gene>
<protein>
    <recommendedName>
        <fullName evidence="13">Serine/threonine-protein kinase RIO2</fullName>
        <ecNumber evidence="3">2.7.11.1</ecNumber>
    </recommendedName>
    <alternativeName>
        <fullName evidence="14">Serine/threonine-protein kinase rio2</fullName>
    </alternativeName>
</protein>
<keyword evidence="4" id="KW-0723">Serine/threonine-protein kinase</keyword>
<evidence type="ECO:0000256" key="2">
    <source>
        <dbReference type="ARBA" id="ARBA00009196"/>
    </source>
</evidence>
<comment type="catalytic activity">
    <reaction evidence="12">
        <text>L-seryl-[protein] + ATP = O-phospho-L-seryl-[protein] + ADP + H(+)</text>
        <dbReference type="Rhea" id="RHEA:17989"/>
        <dbReference type="Rhea" id="RHEA-COMP:9863"/>
        <dbReference type="Rhea" id="RHEA-COMP:11604"/>
        <dbReference type="ChEBI" id="CHEBI:15378"/>
        <dbReference type="ChEBI" id="CHEBI:29999"/>
        <dbReference type="ChEBI" id="CHEBI:30616"/>
        <dbReference type="ChEBI" id="CHEBI:83421"/>
        <dbReference type="ChEBI" id="CHEBI:456216"/>
        <dbReference type="EC" id="2.7.11.1"/>
    </reaction>
</comment>
<feature type="compositionally biased region" description="Acidic residues" evidence="15">
    <location>
        <begin position="452"/>
        <end position="468"/>
    </location>
</feature>
<keyword evidence="10" id="KW-0460">Magnesium</keyword>
<dbReference type="SMART" id="SM00090">
    <property type="entry name" value="RIO"/>
    <property type="match status" value="1"/>
</dbReference>
<dbReference type="Gene3D" id="1.10.510.10">
    <property type="entry name" value="Transferase(Phosphotransferase) domain 1"/>
    <property type="match status" value="1"/>
</dbReference>
<dbReference type="InterPro" id="IPR030484">
    <property type="entry name" value="Rio2"/>
</dbReference>
<comment type="catalytic activity">
    <reaction evidence="11">
        <text>L-threonyl-[protein] + ATP = O-phospho-L-threonyl-[protein] + ADP + H(+)</text>
        <dbReference type="Rhea" id="RHEA:46608"/>
        <dbReference type="Rhea" id="RHEA-COMP:11060"/>
        <dbReference type="Rhea" id="RHEA-COMP:11605"/>
        <dbReference type="ChEBI" id="CHEBI:15378"/>
        <dbReference type="ChEBI" id="CHEBI:30013"/>
        <dbReference type="ChEBI" id="CHEBI:30616"/>
        <dbReference type="ChEBI" id="CHEBI:61977"/>
        <dbReference type="ChEBI" id="CHEBI:456216"/>
        <dbReference type="EC" id="2.7.11.1"/>
    </reaction>
</comment>
<dbReference type="GO" id="GO:0005829">
    <property type="term" value="C:cytosol"/>
    <property type="evidence" value="ECO:0007669"/>
    <property type="project" value="TreeGrafter"/>
</dbReference>
<evidence type="ECO:0000256" key="9">
    <source>
        <dbReference type="ARBA" id="ARBA00022840"/>
    </source>
</evidence>
<accession>A0A0G4F8L1</accession>
<dbReference type="GO" id="GO:0004674">
    <property type="term" value="F:protein serine/threonine kinase activity"/>
    <property type="evidence" value="ECO:0007669"/>
    <property type="project" value="UniProtKB-KW"/>
</dbReference>
<feature type="compositionally biased region" description="Basic and acidic residues" evidence="15">
    <location>
        <begin position="519"/>
        <end position="534"/>
    </location>
</feature>
<dbReference type="Pfam" id="PF09202">
    <property type="entry name" value="Rio2_N"/>
    <property type="match status" value="1"/>
</dbReference>
<evidence type="ECO:0000256" key="7">
    <source>
        <dbReference type="ARBA" id="ARBA00022741"/>
    </source>
</evidence>
<evidence type="ECO:0000256" key="8">
    <source>
        <dbReference type="ARBA" id="ARBA00022777"/>
    </source>
</evidence>
<comment type="similarity">
    <text evidence="2">Belongs to the protein kinase superfamily. RIO-type Ser/Thr kinase family.</text>
</comment>
<evidence type="ECO:0000256" key="1">
    <source>
        <dbReference type="ARBA" id="ARBA00001946"/>
    </source>
</evidence>
<name>A0A0G4F8L1_9ALVE</name>
<dbReference type="GO" id="GO:0030688">
    <property type="term" value="C:preribosome, small subunit precursor"/>
    <property type="evidence" value="ECO:0007669"/>
    <property type="project" value="TreeGrafter"/>
</dbReference>
<evidence type="ECO:0000256" key="15">
    <source>
        <dbReference type="SAM" id="MobiDB-lite"/>
    </source>
</evidence>
<evidence type="ECO:0000256" key="11">
    <source>
        <dbReference type="ARBA" id="ARBA00047899"/>
    </source>
</evidence>
<dbReference type="PANTHER" id="PTHR45852:SF1">
    <property type="entry name" value="SERINE_THREONINE-PROTEIN KINASE RIO2"/>
    <property type="match status" value="1"/>
</dbReference>
<feature type="compositionally biased region" description="Acidic residues" evidence="15">
    <location>
        <begin position="408"/>
        <end position="420"/>
    </location>
</feature>
<evidence type="ECO:0000256" key="3">
    <source>
        <dbReference type="ARBA" id="ARBA00012513"/>
    </source>
</evidence>
<evidence type="ECO:0000256" key="5">
    <source>
        <dbReference type="ARBA" id="ARBA00022679"/>
    </source>
</evidence>
<evidence type="ECO:0000259" key="16">
    <source>
        <dbReference type="SMART" id="SM00090"/>
    </source>
</evidence>
<feature type="region of interest" description="Disordered" evidence="15">
    <location>
        <begin position="341"/>
        <end position="534"/>
    </location>
</feature>
<evidence type="ECO:0000256" key="14">
    <source>
        <dbReference type="ARBA" id="ARBA00068837"/>
    </source>
</evidence>
<reference evidence="17" key="1">
    <citation type="submission" date="2014-11" db="EMBL/GenBank/DDBJ databases">
        <authorList>
            <person name="Otto D Thomas"/>
            <person name="Naeem Raeece"/>
        </authorList>
    </citation>
    <scope>NUCLEOTIDE SEQUENCE</scope>
</reference>
<dbReference type="VEuPathDB" id="CryptoDB:Cvel_15652"/>
<evidence type="ECO:0000256" key="6">
    <source>
        <dbReference type="ARBA" id="ARBA00022723"/>
    </source>
</evidence>
<evidence type="ECO:0000256" key="4">
    <source>
        <dbReference type="ARBA" id="ARBA00022527"/>
    </source>
</evidence>
<evidence type="ECO:0000256" key="13">
    <source>
        <dbReference type="ARBA" id="ARBA00068353"/>
    </source>
</evidence>
<feature type="compositionally biased region" description="Low complexity" evidence="15">
    <location>
        <begin position="388"/>
        <end position="402"/>
    </location>
</feature>
<dbReference type="AlphaFoldDB" id="A0A0G4F8L1"/>
<dbReference type="InterPro" id="IPR018934">
    <property type="entry name" value="RIO_dom"/>
</dbReference>
<dbReference type="PROSITE" id="PS01245">
    <property type="entry name" value="RIO1"/>
    <property type="match status" value="1"/>
</dbReference>
<keyword evidence="9" id="KW-0067">ATP-binding</keyword>
<proteinExistence type="inferred from homology"/>
<dbReference type="InterPro" id="IPR036390">
    <property type="entry name" value="WH_DNA-bd_sf"/>
</dbReference>
<dbReference type="Gene3D" id="1.10.10.10">
    <property type="entry name" value="Winged helix-like DNA-binding domain superfamily/Winged helix DNA-binding domain"/>
    <property type="match status" value="1"/>
</dbReference>
<sequence length="534" mass="59378">MKLDAEVFRYLSKADFRVLTAVEMGHKNHEYVPTPLIESISNLRRHGIHSILSNLLKHKLLAHDRKKYDGYKLTYLGYDYLALKVLVHRGKISGVGVRMGVGKESDIHLCKDEEGRVLILKLHRLGRVSFRSVKTNRDYLQHRSNASWMYLARLAALKEFAYMRALKENGFPVPEPVDVNRHAIVMGFVDATPLVQVRSLERPFKVLEKLMHLIIRLAQSGLIHGDFNEFNLMLSDDEEVTLIDFPQIVPVSHPNAEMYFDRDVRCVATLFAKKFGIEVEEVPKFKDIVNEKEAAPPTGSAAHKERIVRNSAHAQALEFAQRMGVSAAENLLLLEAVEERRTQAEEGTADTETAAQGGEAIEEEEEGEAEGGDGEDGPSAGFADVRSSDPGPSSSSSSSAQDGKGGGEEEGEEDGEDEDPFIEREGEVPSLSSSLRPEEGEGEGEEGRGEDESSDEDEDGEEEEGEGGEGERAPRPRKDKIEHIWRPSGKKYDSSKVRERARAAVKKKESRSKGNSGKKKGDARKLRDSLKGEF</sequence>
<feature type="compositionally biased region" description="Acidic residues" evidence="15">
    <location>
        <begin position="360"/>
        <end position="376"/>
    </location>
</feature>
<keyword evidence="5" id="KW-0808">Transferase</keyword>
<dbReference type="SUPFAM" id="SSF56112">
    <property type="entry name" value="Protein kinase-like (PK-like)"/>
    <property type="match status" value="1"/>
</dbReference>